<reference evidence="3" key="1">
    <citation type="submission" date="2022-11" db="EMBL/GenBank/DDBJ databases">
        <title>Centuries of genome instability and evolution in soft-shell clam transmissible cancer (bioRxiv).</title>
        <authorList>
            <person name="Hart S.F.M."/>
            <person name="Yonemitsu M.A."/>
            <person name="Giersch R.M."/>
            <person name="Beal B.F."/>
            <person name="Arriagada G."/>
            <person name="Davis B.W."/>
            <person name="Ostrander E.A."/>
            <person name="Goff S.P."/>
            <person name="Metzger M.J."/>
        </authorList>
    </citation>
    <scope>NUCLEOTIDE SEQUENCE</scope>
    <source>
        <strain evidence="3">MELC-2E11</strain>
        <tissue evidence="3">Siphon/mantle</tissue>
    </source>
</reference>
<feature type="region of interest" description="Disordered" evidence="2">
    <location>
        <begin position="1158"/>
        <end position="1337"/>
    </location>
</feature>
<sequence length="1571" mass="175670">MQLRIEDLWSETRRGSERGKADQVTSNMNEDQVKVSGSRNTSSRKGMRQIMNAAKPGMKYGNLNMNGSRYGAPPPRIAGTQEEEGTVVEHGERDITPGESSDGGASGQVSESERSSEVSKTSGQEKGLGDGAADLDKDIDAMIDINVQNGQVDPDDWNIENINVDLSASSTINVLVPENASADTGIERDSGGEVGADNAAAGRDVTDAASEISVTSDATDSSLLAEAVVKKVIDSAVSLIKADQVEEDDTTENTDGNTAINVAKVGLFQYGADSDKEESEETDDEISDVGGGENGSKDGKEKYDHSGDTAVGLFQYADMEETDRSKSPEVSELDENEDEVVDSMNDEEKANIMKLYGLEDVEEVSPASPKSASSSENGDGQSAFENKKEETVFDVQRQVYEPQARSFSVNRDPSTTDSSPRLDSQEGFGKPEGREKSEIDIELEFNEKHFGDEQEFEQSIETENAKKASMSPPLVQYESVTENGKFRIIKTAKDGAGIRVGADLLSPKVSPKTSPRDSEQSDEKNEVKLNKRSESHDTVERKKEKVAEVVEDVLGADRINVESWKVDDRGRSDSHQLETESSLDMEKIRALLAKENHLDEVGRPGISTREDGSGQRDSGKSPLSHGEHARKDRSYEKDESDRLASDSRYLEVTDSQYLQDTDRYASYDSTRDSSRFQSTYEEELLRRAYDRVPDTTGSRDITGSRDVTGSRDITGSRDTSKNSAHSRSHDSGVIPGFKTLQQQQAKWTDMFETLEKDHRRDLRSQYDRHHHEGGVPSDVRTRSPDMSRSSGEKSALRNSFESKSWREIYQEMRDEVDRTPSPRSARRSPDNDLESSLGRPQQSGRRSPPRGRIERSRSPSGEGSSRERSYDRETIGVKGKGRWSLKEVGKGHRKGKGQGQRKAEMTQSVRAEPVSSSRDTTRDSIRLTRSLHEPAHIPGFSMDRAELYGGEDRRRQELNDSVRSDDSQLSYNTRINLREKHAKHLNDLRAYYEDELRELRRALSDALEGTTVSADVSVHSTAHSQLLEAENKHLTKLRTMEQKNAGLEKRASEYAAAYTDSKTMGIQHRAHIEELQRYCRERDELINELESRMVNRYESLEQEFKLLQETMSATENKLYETRTDVVELNRTISKLELENKRLGRENDNLRHKVTQSLNLSTLHDSFGGPASPRDAHPARRSKSPPPTNINQSHSSKTPPEPTTDHRVPMFATSMNDWTPIIQKSKGKTPTSAVDRSRLDKSGSSSLTDLTREQRSSKSKKVEESPSLKGRQPSKSARSAREETVSSREDVSHRSQTRPKTAPEEPTRDRPRLREITPPRAMSPASQADSEVSDYSPLLKAERDLYKLRDMMRQAVAVKPSFSPPPLKLQKKFYGSERPSQKDEYTPELGVARGRKESPALSSHGKSKSSQTSSRADKPSGEKSSSRKSGSSKGEKGSEKGSKSRDRGERDRKRDDERKRDYEKNRDSEEGKVKARERQKDEDSRERSKDGEPTKSKDRDRRRDRGDSPVRNGDINSSTRFNIDFNEDMKTVTVTPRKRDSQSSKQKNLSEAGVQTRDGEPGRTNGERQGRT</sequence>
<keyword evidence="1" id="KW-0175">Coiled coil</keyword>
<protein>
    <submittedName>
        <fullName evidence="3">MPP9-like protein</fullName>
    </submittedName>
</protein>
<dbReference type="PANTHER" id="PTHR14926">
    <property type="entry name" value="M-PHASE PHOSPHOPROTEIN 9"/>
    <property type="match status" value="1"/>
</dbReference>
<feature type="compositionally biased region" description="Basic and acidic residues" evidence="2">
    <location>
        <begin position="564"/>
        <end position="651"/>
    </location>
</feature>
<feature type="compositionally biased region" description="Basic and acidic residues" evidence="2">
    <location>
        <begin position="1556"/>
        <end position="1571"/>
    </location>
</feature>
<dbReference type="Proteomes" id="UP001164746">
    <property type="component" value="Chromosome 9"/>
</dbReference>
<keyword evidence="4" id="KW-1185">Reference proteome</keyword>
<feature type="compositionally biased region" description="Basic and acidic residues" evidence="2">
    <location>
        <begin position="760"/>
        <end position="795"/>
    </location>
</feature>
<feature type="compositionally biased region" description="Basic and acidic residues" evidence="2">
    <location>
        <begin position="514"/>
        <end position="545"/>
    </location>
</feature>
<feature type="region of interest" description="Disordered" evidence="2">
    <location>
        <begin position="1"/>
        <end position="133"/>
    </location>
</feature>
<feature type="compositionally biased region" description="Polar residues" evidence="2">
    <location>
        <begin position="695"/>
        <end position="713"/>
    </location>
</feature>
<feature type="compositionally biased region" description="Basic and acidic residues" evidence="2">
    <location>
        <begin position="864"/>
        <end position="875"/>
    </location>
</feature>
<feature type="compositionally biased region" description="Basic and acidic residues" evidence="2">
    <location>
        <begin position="295"/>
        <end position="307"/>
    </location>
</feature>
<feature type="compositionally biased region" description="Polar residues" evidence="2">
    <location>
        <begin position="23"/>
        <end position="44"/>
    </location>
</feature>
<feature type="coiled-coil region" evidence="1">
    <location>
        <begin position="1037"/>
        <end position="1152"/>
    </location>
</feature>
<dbReference type="PANTHER" id="PTHR14926:SF1">
    <property type="entry name" value="M-PHASE PHOSPHOPROTEIN 9"/>
    <property type="match status" value="1"/>
</dbReference>
<feature type="compositionally biased region" description="Basic and acidic residues" evidence="2">
    <location>
        <begin position="1"/>
        <end position="21"/>
    </location>
</feature>
<feature type="compositionally biased region" description="Basic and acidic residues" evidence="2">
    <location>
        <begin position="1300"/>
        <end position="1316"/>
    </location>
</feature>
<feature type="compositionally biased region" description="Basic and acidic residues" evidence="2">
    <location>
        <begin position="1432"/>
        <end position="1507"/>
    </location>
</feature>
<feature type="region of interest" description="Disordered" evidence="2">
    <location>
        <begin position="760"/>
        <end position="924"/>
    </location>
</feature>
<feature type="region of interest" description="Disordered" evidence="2">
    <location>
        <begin position="1356"/>
        <end position="1571"/>
    </location>
</feature>
<feature type="compositionally biased region" description="Acidic residues" evidence="2">
    <location>
        <begin position="275"/>
        <end position="287"/>
    </location>
</feature>
<feature type="compositionally biased region" description="Basic and acidic residues" evidence="2">
    <location>
        <begin position="1278"/>
        <end position="1292"/>
    </location>
</feature>
<evidence type="ECO:0000313" key="4">
    <source>
        <dbReference type="Proteomes" id="UP001164746"/>
    </source>
</evidence>
<evidence type="ECO:0000256" key="1">
    <source>
        <dbReference type="SAM" id="Coils"/>
    </source>
</evidence>
<name>A0ABY7EZD0_MYAAR</name>
<feature type="compositionally biased region" description="Low complexity" evidence="2">
    <location>
        <begin position="365"/>
        <end position="375"/>
    </location>
</feature>
<feature type="compositionally biased region" description="Polar residues" evidence="2">
    <location>
        <begin position="405"/>
        <end position="422"/>
    </location>
</feature>
<feature type="compositionally biased region" description="Low complexity" evidence="2">
    <location>
        <begin position="1398"/>
        <end position="1413"/>
    </location>
</feature>
<feature type="compositionally biased region" description="Basic and acidic residues" evidence="2">
    <location>
        <begin position="683"/>
        <end position="693"/>
    </location>
</feature>
<feature type="compositionally biased region" description="Basic and acidic residues" evidence="2">
    <location>
        <begin position="660"/>
        <end position="674"/>
    </location>
</feature>
<gene>
    <name evidence="3" type="ORF">MAR_005380</name>
</gene>
<evidence type="ECO:0000313" key="3">
    <source>
        <dbReference type="EMBL" id="WAR15275.1"/>
    </source>
</evidence>
<feature type="region of interest" description="Disordered" evidence="2">
    <location>
        <begin position="561"/>
        <end position="742"/>
    </location>
</feature>
<organism evidence="3 4">
    <name type="scientific">Mya arenaria</name>
    <name type="common">Soft-shell clam</name>
    <dbReference type="NCBI Taxonomy" id="6604"/>
    <lineage>
        <taxon>Eukaryota</taxon>
        <taxon>Metazoa</taxon>
        <taxon>Spiralia</taxon>
        <taxon>Lophotrochozoa</taxon>
        <taxon>Mollusca</taxon>
        <taxon>Bivalvia</taxon>
        <taxon>Autobranchia</taxon>
        <taxon>Heteroconchia</taxon>
        <taxon>Euheterodonta</taxon>
        <taxon>Imparidentia</taxon>
        <taxon>Neoheterodontei</taxon>
        <taxon>Myida</taxon>
        <taxon>Myoidea</taxon>
        <taxon>Myidae</taxon>
        <taxon>Mya</taxon>
    </lineage>
</organism>
<feature type="compositionally biased region" description="Basic and acidic residues" evidence="2">
    <location>
        <begin position="1249"/>
        <end position="1265"/>
    </location>
</feature>
<feature type="region of interest" description="Disordered" evidence="2">
    <location>
        <begin position="497"/>
        <end position="545"/>
    </location>
</feature>
<dbReference type="EMBL" id="CP111020">
    <property type="protein sequence ID" value="WAR15275.1"/>
    <property type="molecule type" value="Genomic_DNA"/>
</dbReference>
<dbReference type="InterPro" id="IPR026636">
    <property type="entry name" value="MPHOSPH9"/>
</dbReference>
<feature type="compositionally biased region" description="Acidic residues" evidence="2">
    <location>
        <begin position="331"/>
        <end position="345"/>
    </location>
</feature>
<feature type="compositionally biased region" description="Basic and acidic residues" evidence="2">
    <location>
        <begin position="1414"/>
        <end position="1424"/>
    </location>
</feature>
<feature type="compositionally biased region" description="Polar residues" evidence="2">
    <location>
        <begin position="1188"/>
        <end position="1197"/>
    </location>
</feature>
<feature type="compositionally biased region" description="Basic and acidic residues" evidence="2">
    <location>
        <begin position="429"/>
        <end position="452"/>
    </location>
</feature>
<proteinExistence type="predicted"/>
<accession>A0ABY7EZD0</accession>
<evidence type="ECO:0000256" key="2">
    <source>
        <dbReference type="SAM" id="MobiDB-lite"/>
    </source>
</evidence>
<feature type="compositionally biased region" description="Basic and acidic residues" evidence="2">
    <location>
        <begin position="87"/>
        <end position="96"/>
    </location>
</feature>
<feature type="compositionally biased region" description="Basic and acidic residues" evidence="2">
    <location>
        <begin position="803"/>
        <end position="820"/>
    </location>
</feature>
<feature type="region of interest" description="Disordered" evidence="2">
    <location>
        <begin position="271"/>
        <end position="472"/>
    </location>
</feature>